<dbReference type="InterPro" id="IPR023827">
    <property type="entry name" value="Peptidase_S8_Asp-AS"/>
</dbReference>
<evidence type="ECO:0000256" key="5">
    <source>
        <dbReference type="PIRSR" id="PIRSR615500-1"/>
    </source>
</evidence>
<keyword evidence="2 6" id="KW-0645">Protease</keyword>
<dbReference type="InterPro" id="IPR050131">
    <property type="entry name" value="Peptidase_S8_subtilisin-like"/>
</dbReference>
<feature type="region of interest" description="Disordered" evidence="8">
    <location>
        <begin position="662"/>
        <end position="719"/>
    </location>
</feature>
<feature type="active site" description="Charge relay system" evidence="5 6">
    <location>
        <position position="465"/>
    </location>
</feature>
<gene>
    <name evidence="11" type="ORF">E4U91_11160</name>
</gene>
<dbReference type="InterPro" id="IPR015500">
    <property type="entry name" value="Peptidase_S8_subtilisin-rel"/>
</dbReference>
<accession>A0A4U5WFF1</accession>
<dbReference type="PRINTS" id="PR00723">
    <property type="entry name" value="SUBTILISIN"/>
</dbReference>
<sequence>MTGRPVRRAAVTFLSAGLVAGVLPAAGPARAADAPSPQAIRPARTADAPSPRAVDPARAADAPSPQAVDPARTADAPSPPAAGAARTVTLVTGDRVTVTGLAGGHRTVTVQRPRGAAGAVRTQSDDGEITVVPDEARPYLRAGTLDRRLFDVSALLRQGLGDSATGELPLILTHAPGARAVTPRSAERTRTLPSIRGIAVDAAKGRDFWDEFTRHGSGIDAVWLDGRVTADMAESNARIGTPAAWAAGLTGKGVTVAVLDTGVDPGHPDLADRVGVSRSFVEGEEVADRNGHGTHVTSTVGGSGAASDGREKGVAPGAALAVGKVLGDQGSGSESQIIAGMEWAAREVRADVVSLSLGTTEPSDGTDPMARAVDTLSAETGALFVVAAGNTGTPSSIGSPGAADAALTVGAVDSADRPAPFTSAGPRHGDNALKPDLSAPGVDILAARSRLTDGSGPYTTLSGTSMAAPHVAGVAALLAEQHPDWSGARLKDALMSTSAPLDAPAYTVGAGRVSVPDAIGARVTATGSADLGFHRWPPATDRPVTRTLTYANSSGTDTVVRLSVTGAPEGVVTLADATLTVPAHGTASTTVTGDATRAPAGLTSGRVEAVDAAGTPLAHTAFGLVKEDERYTLTVHVKDRDGAPTAADLAVQLLGRVREVAPAPRRPARSPTLDFARAGGAPTAAPGEHPSTASTRASARHDESTHRTPQGPPFGRTTRLRRHDLAPGADATPEHVGDTGTLTLRLPPGTYGLTSFLDVRGSHGADSLGLGFLAAPEVVLDQDREVTLDGRRLREVRADVGRRTETRQLLMEYDRSANGTDLFGAVQVPVTYDSVFAAPTGQVARGRFEYRTVWRLGAPALRVTGVREAVVQPGGARPAGHRTLPLTDAGEWPGPGPGALAGTRGKAVLVRLADGADPVALAQAAQEAGVAALFVTDDVPGRLSAWWGTDDGGDRPFPVATLDTADAARLRARHTADLTGTPDTPWVYDLAQGHPGAVPDRDLTYAPTARELATVDVRFHAPGPRSGGEFRYSLTDAFPLGVGFLERVGLPAVRTDHVSTGPGQLWQESVTAADGALEERSGPVAYRGGSHPALNWFRPVWHPWLGTGLGWGQQRSGNSLQFNVPGWGDSGPDHTGSGDVWSEESGMEQTTSAYLDGALVDRRRGSAAHVQDAPADARTYTVVTDTALDAGRWSRASEGHAEWTVRSAATPGDHWTYLPLINLSFAVDTDLAGDVRGGTRVPVGLGARYVVGAAGTGTLGGGTLAVSYDDGATWRPVPLTGGAATWHGTLAVPRDAASVSLRASARDDRGGSVTQTLVRAVGVR</sequence>
<comment type="similarity">
    <text evidence="1 6 7">Belongs to the peptidase S8 family.</text>
</comment>
<protein>
    <submittedName>
        <fullName evidence="11">Peptidase S8</fullName>
    </submittedName>
</protein>
<feature type="region of interest" description="Disordered" evidence="8">
    <location>
        <begin position="27"/>
        <end position="85"/>
    </location>
</feature>
<dbReference type="OrthoDB" id="9798386at2"/>
<evidence type="ECO:0000313" key="12">
    <source>
        <dbReference type="Proteomes" id="UP000305929"/>
    </source>
</evidence>
<evidence type="ECO:0000256" key="3">
    <source>
        <dbReference type="ARBA" id="ARBA00022801"/>
    </source>
</evidence>
<proteinExistence type="inferred from homology"/>
<evidence type="ECO:0000313" key="11">
    <source>
        <dbReference type="EMBL" id="TKT00628.1"/>
    </source>
</evidence>
<dbReference type="InterPro" id="IPR022398">
    <property type="entry name" value="Peptidase_S8_His-AS"/>
</dbReference>
<evidence type="ECO:0000256" key="7">
    <source>
        <dbReference type="RuleBase" id="RU003355"/>
    </source>
</evidence>
<feature type="chain" id="PRO_5021024849" evidence="9">
    <location>
        <begin position="32"/>
        <end position="1324"/>
    </location>
</feature>
<dbReference type="InterPro" id="IPR036852">
    <property type="entry name" value="Peptidase_S8/S53_dom_sf"/>
</dbReference>
<dbReference type="RefSeq" id="WP_137306712.1">
    <property type="nucleotide sequence ID" value="NZ_SZNQ01000001.1"/>
</dbReference>
<feature type="active site" description="Charge relay system" evidence="5 6">
    <location>
        <position position="292"/>
    </location>
</feature>
<evidence type="ECO:0000256" key="1">
    <source>
        <dbReference type="ARBA" id="ARBA00011073"/>
    </source>
</evidence>
<keyword evidence="12" id="KW-1185">Reference proteome</keyword>
<dbReference type="Pfam" id="PF00082">
    <property type="entry name" value="Peptidase_S8"/>
    <property type="match status" value="1"/>
</dbReference>
<dbReference type="PANTHER" id="PTHR43806">
    <property type="entry name" value="PEPTIDASE S8"/>
    <property type="match status" value="1"/>
</dbReference>
<evidence type="ECO:0000259" key="10">
    <source>
        <dbReference type="Pfam" id="PF00082"/>
    </source>
</evidence>
<dbReference type="PROSITE" id="PS51318">
    <property type="entry name" value="TAT"/>
    <property type="match status" value="1"/>
</dbReference>
<dbReference type="Gene3D" id="3.40.50.200">
    <property type="entry name" value="Peptidase S8/S53 domain"/>
    <property type="match status" value="1"/>
</dbReference>
<dbReference type="PROSITE" id="PS00138">
    <property type="entry name" value="SUBTILASE_SER"/>
    <property type="match status" value="1"/>
</dbReference>
<evidence type="ECO:0000256" key="9">
    <source>
        <dbReference type="SAM" id="SignalP"/>
    </source>
</evidence>
<evidence type="ECO:0000256" key="6">
    <source>
        <dbReference type="PROSITE-ProRule" id="PRU01240"/>
    </source>
</evidence>
<dbReference type="InterPro" id="IPR000209">
    <property type="entry name" value="Peptidase_S8/S53_dom"/>
</dbReference>
<dbReference type="EMBL" id="SZNQ01000001">
    <property type="protein sequence ID" value="TKT00628.1"/>
    <property type="molecule type" value="Genomic_DNA"/>
</dbReference>
<dbReference type="InterPro" id="IPR023828">
    <property type="entry name" value="Peptidase_S8_Ser-AS"/>
</dbReference>
<name>A0A4U5WFF1_STRLS</name>
<dbReference type="PROSITE" id="PS00137">
    <property type="entry name" value="SUBTILASE_HIS"/>
    <property type="match status" value="1"/>
</dbReference>
<reference evidence="11 12" key="1">
    <citation type="submission" date="2019-04" db="EMBL/GenBank/DDBJ databases">
        <title>Streptomyces lasaliensis sp. nov., an Actinomycete isolated from soil which produces the polyether antibiotic lasalocid.</title>
        <authorList>
            <person name="Erwin G."/>
            <person name="Haber C."/>
        </authorList>
    </citation>
    <scope>NUCLEOTIDE SEQUENCE [LARGE SCALE GENOMIC DNA]</scope>
    <source>
        <strain evidence="11 12">X-537</strain>
    </source>
</reference>
<comment type="caution">
    <text evidence="11">The sequence shown here is derived from an EMBL/GenBank/DDBJ whole genome shotgun (WGS) entry which is preliminary data.</text>
</comment>
<feature type="signal peptide" evidence="9">
    <location>
        <begin position="1"/>
        <end position="31"/>
    </location>
</feature>
<feature type="compositionally biased region" description="Low complexity" evidence="8">
    <location>
        <begin position="46"/>
        <end position="68"/>
    </location>
</feature>
<keyword evidence="9" id="KW-0732">Signal</keyword>
<dbReference type="GO" id="GO:0006508">
    <property type="term" value="P:proteolysis"/>
    <property type="evidence" value="ECO:0007669"/>
    <property type="project" value="UniProtKB-KW"/>
</dbReference>
<evidence type="ECO:0000256" key="2">
    <source>
        <dbReference type="ARBA" id="ARBA00022670"/>
    </source>
</evidence>
<feature type="active site" description="Charge relay system" evidence="5 6">
    <location>
        <position position="260"/>
    </location>
</feature>
<dbReference type="PANTHER" id="PTHR43806:SF11">
    <property type="entry name" value="CEREVISIN-RELATED"/>
    <property type="match status" value="1"/>
</dbReference>
<dbReference type="PROSITE" id="PS00136">
    <property type="entry name" value="SUBTILASE_ASP"/>
    <property type="match status" value="1"/>
</dbReference>
<dbReference type="InterPro" id="IPR006311">
    <property type="entry name" value="TAT_signal"/>
</dbReference>
<feature type="domain" description="Peptidase S8/S53" evidence="10">
    <location>
        <begin position="251"/>
        <end position="509"/>
    </location>
</feature>
<organism evidence="11 12">
    <name type="scientific">Streptomyces lasalocidi</name>
    <name type="common">Streptomyces lasaliensis</name>
    <dbReference type="NCBI Taxonomy" id="324833"/>
    <lineage>
        <taxon>Bacteria</taxon>
        <taxon>Bacillati</taxon>
        <taxon>Actinomycetota</taxon>
        <taxon>Actinomycetes</taxon>
        <taxon>Kitasatosporales</taxon>
        <taxon>Streptomycetaceae</taxon>
        <taxon>Streptomyces</taxon>
    </lineage>
</organism>
<feature type="region of interest" description="Disordered" evidence="8">
    <location>
        <begin position="287"/>
        <end position="312"/>
    </location>
</feature>
<dbReference type="GO" id="GO:0004252">
    <property type="term" value="F:serine-type endopeptidase activity"/>
    <property type="evidence" value="ECO:0007669"/>
    <property type="project" value="UniProtKB-UniRule"/>
</dbReference>
<evidence type="ECO:0000256" key="4">
    <source>
        <dbReference type="ARBA" id="ARBA00022825"/>
    </source>
</evidence>
<dbReference type="SUPFAM" id="SSF52743">
    <property type="entry name" value="Subtilisin-like"/>
    <property type="match status" value="1"/>
</dbReference>
<keyword evidence="3 6" id="KW-0378">Hydrolase</keyword>
<dbReference type="PROSITE" id="PS51892">
    <property type="entry name" value="SUBTILASE"/>
    <property type="match status" value="1"/>
</dbReference>
<feature type="compositionally biased region" description="Low complexity" evidence="8">
    <location>
        <begin position="27"/>
        <end position="37"/>
    </location>
</feature>
<evidence type="ECO:0000256" key="8">
    <source>
        <dbReference type="SAM" id="MobiDB-lite"/>
    </source>
</evidence>
<feature type="compositionally biased region" description="Low complexity" evidence="8">
    <location>
        <begin position="676"/>
        <end position="690"/>
    </location>
</feature>
<keyword evidence="4 6" id="KW-0720">Serine protease</keyword>
<dbReference type="Proteomes" id="UP000305929">
    <property type="component" value="Unassembled WGS sequence"/>
</dbReference>